<organism evidence="9 10">
    <name type="scientific">Bemisia tabaci</name>
    <name type="common">Sweetpotato whitefly</name>
    <name type="synonym">Aleurodes tabaci</name>
    <dbReference type="NCBI Taxonomy" id="7038"/>
    <lineage>
        <taxon>Eukaryota</taxon>
        <taxon>Metazoa</taxon>
        <taxon>Ecdysozoa</taxon>
        <taxon>Arthropoda</taxon>
        <taxon>Hexapoda</taxon>
        <taxon>Insecta</taxon>
        <taxon>Pterygota</taxon>
        <taxon>Neoptera</taxon>
        <taxon>Paraneoptera</taxon>
        <taxon>Hemiptera</taxon>
        <taxon>Sternorrhyncha</taxon>
        <taxon>Aleyrodoidea</taxon>
        <taxon>Aleyrodidae</taxon>
        <taxon>Aleyrodinae</taxon>
        <taxon>Bemisia</taxon>
    </lineage>
</organism>
<evidence type="ECO:0000256" key="7">
    <source>
        <dbReference type="RuleBase" id="RU365071"/>
    </source>
</evidence>
<evidence type="ECO:0000313" key="9">
    <source>
        <dbReference type="EMBL" id="CAH0748598.1"/>
    </source>
</evidence>
<comment type="function">
    <text evidence="7">Component of the SMC5-SMC6 complex, that promotes sister chromatid alignment after DNA damage and facilitates double-stranded DNA breaks (DSBs) repair via homologous recombination between sister chromatids.</text>
</comment>
<evidence type="ECO:0000259" key="8">
    <source>
        <dbReference type="Pfam" id="PF08743"/>
    </source>
</evidence>
<protein>
    <recommendedName>
        <fullName evidence="7">Non-structural maintenance of chromosomes element 4</fullName>
    </recommendedName>
</protein>
<evidence type="ECO:0000256" key="5">
    <source>
        <dbReference type="ARBA" id="ARBA00023204"/>
    </source>
</evidence>
<proteinExistence type="inferred from homology"/>
<keyword evidence="5 7" id="KW-0234">DNA repair</keyword>
<dbReference type="GO" id="GO:0005634">
    <property type="term" value="C:nucleus"/>
    <property type="evidence" value="ECO:0007669"/>
    <property type="project" value="UniProtKB-SubCell"/>
</dbReference>
<dbReference type="Proteomes" id="UP001152759">
    <property type="component" value="Unassembled WGS sequence"/>
</dbReference>
<dbReference type="GO" id="GO:0006310">
    <property type="term" value="P:DNA recombination"/>
    <property type="evidence" value="ECO:0007669"/>
    <property type="project" value="UniProtKB-UniRule"/>
</dbReference>
<dbReference type="Pfam" id="PF08743">
    <property type="entry name" value="Nse4_C"/>
    <property type="match status" value="1"/>
</dbReference>
<sequence>MDEFDRVAYYSERLDVCKNIRDSEDMPPDECMQKMGRMIDEMQGLSDNAEKRYTSSELCADFTLANEIGKIIKDRCLDAGCAQSFNLQEFEQNIINYFRKDDESDESLDLARFGQLGRAMLRPVPGHYSLMGHLSVEANDLPKITQRKPRQARPKDAIAELKAPIKLEKAPDKEEEGIDRIIQQTSKTLRKAYIKNDRNPISYFNFVLHPTEFSKTVQNIFRVSFLIRDGLARMEKDEHGILTITPEKNAEGIESAPKKQMISSLSVKEWRELVRVYGVTEPMM</sequence>
<dbReference type="PANTHER" id="PTHR16140">
    <property type="entry name" value="NON-STRUCTURAL MAINTENANCE OF CHROMOSOMES ELEMENT 4"/>
    <property type="match status" value="1"/>
</dbReference>
<keyword evidence="4 7" id="KW-0233">DNA recombination</keyword>
<name>A0AAI8UU51_BEMTA</name>
<evidence type="ECO:0000256" key="3">
    <source>
        <dbReference type="ARBA" id="ARBA00022763"/>
    </source>
</evidence>
<comment type="subunit">
    <text evidence="7">Component of the SMC5-SMC6 complex.</text>
</comment>
<dbReference type="EMBL" id="CAKKNF020000050">
    <property type="protein sequence ID" value="CAH0748598.1"/>
    <property type="molecule type" value="Genomic_DNA"/>
</dbReference>
<evidence type="ECO:0000256" key="1">
    <source>
        <dbReference type="ARBA" id="ARBA00004123"/>
    </source>
</evidence>
<keyword evidence="10" id="KW-1185">Reference proteome</keyword>
<comment type="caution">
    <text evidence="9">The sequence shown here is derived from an EMBL/GenBank/DDBJ whole genome shotgun (WGS) entry which is preliminary data.</text>
</comment>
<dbReference type="InterPro" id="IPR014854">
    <property type="entry name" value="Nse4_C"/>
</dbReference>
<feature type="domain" description="Non-structural maintenance of chromosome element 4 C-terminal" evidence="8">
    <location>
        <begin position="200"/>
        <end position="284"/>
    </location>
</feature>
<evidence type="ECO:0000256" key="4">
    <source>
        <dbReference type="ARBA" id="ARBA00023172"/>
    </source>
</evidence>
<dbReference type="InterPro" id="IPR027786">
    <property type="entry name" value="Nse4/EID"/>
</dbReference>
<keyword evidence="6 7" id="KW-0539">Nucleus</keyword>
<evidence type="ECO:0000256" key="6">
    <source>
        <dbReference type="ARBA" id="ARBA00023242"/>
    </source>
</evidence>
<comment type="similarity">
    <text evidence="2 7">Belongs to the NSE4 family.</text>
</comment>
<dbReference type="GO" id="GO:0030915">
    <property type="term" value="C:Smc5-Smc6 complex"/>
    <property type="evidence" value="ECO:0007669"/>
    <property type="project" value="UniProtKB-UniRule"/>
</dbReference>
<keyword evidence="3 7" id="KW-0227">DNA damage</keyword>
<comment type="subcellular location">
    <subcellularLocation>
        <location evidence="1 7">Nucleus</location>
    </subcellularLocation>
</comment>
<dbReference type="PANTHER" id="PTHR16140:SF0">
    <property type="entry name" value="NON-STRUCTURAL MAINTENANCE OF CHROMOSOMES ELEMENT 4"/>
    <property type="match status" value="1"/>
</dbReference>
<evidence type="ECO:0000256" key="2">
    <source>
        <dbReference type="ARBA" id="ARBA00008997"/>
    </source>
</evidence>
<accession>A0AAI8UU51</accession>
<reference evidence="9" key="1">
    <citation type="submission" date="2021-12" db="EMBL/GenBank/DDBJ databases">
        <authorList>
            <person name="King R."/>
        </authorList>
    </citation>
    <scope>NUCLEOTIDE SEQUENCE</scope>
</reference>
<evidence type="ECO:0000313" key="10">
    <source>
        <dbReference type="Proteomes" id="UP001152759"/>
    </source>
</evidence>
<dbReference type="GO" id="GO:0006281">
    <property type="term" value="P:DNA repair"/>
    <property type="evidence" value="ECO:0007669"/>
    <property type="project" value="UniProtKB-UniRule"/>
</dbReference>
<gene>
    <name evidence="9" type="ORF">BEMITA_LOCUS190</name>
</gene>
<dbReference type="AlphaFoldDB" id="A0AAI8UU51"/>